<dbReference type="RefSeq" id="WP_138126973.1">
    <property type="nucleotide sequence ID" value="NZ_SWLG01000008.1"/>
</dbReference>
<dbReference type="SUPFAM" id="SSF52540">
    <property type="entry name" value="P-loop containing nucleoside triphosphate hydrolases"/>
    <property type="match status" value="1"/>
</dbReference>
<dbReference type="InterPro" id="IPR027417">
    <property type="entry name" value="P-loop_NTPase"/>
</dbReference>
<sequence>MNPTIECHYEYDKKVSFALQQNHVPVVKFLSIKNTSADSLSNIKVEITANPEFSEVYSLNIEKIESDEVIEIRPDLQLSSHFLSVLDESIVGNLQLTISDGDRELYKENLPIDVMSFDSWPGSSVLPEIISSFITPNRPFVNDIVRQAASIMETNTGSNAMDGYQSGDPNRVLAQLSAIYSAIQAHEIAYVSAPASFEDEGQKICFPDLIKEHKLGTCLDLALLYAACAEAVGIYPLVVFLKGHAFPAFWLKEQTTYESFQDDKSILTKHMAHGINELIAVESTYLTKEDSTFNEAVKNAEVNLDKVDFFQYFIDVKRSRIGQIKPIDLKKVSGDIEVEVNQEEPLNMPNKMAFDQVEVIPEKEDADQQVQQESKVIYWQNKLIDMSLRNNLLNYRLHTQGIPVVTPDLSRTEDILAMGKKVFINPLPNEWQNKARDFREQKELLQSKILQGDMQNNRLRSTLTEVNLDKELVKLYRNAKNTLEESGANSLFVALGFLKWYEEKSYTKERYAPILLLPVDLVRMSAKKGYYIRARDEEVQINISLIEYLKQKFGIDASGLYEIPKDEHGADVKKVLTTMRRLIMTMKSWDVLETASIGLFSFSKFVMWNDLVNNSEELKENKVVKSLMEGNYLVETTESMNKPVTTEVDEEETIYAPLSSDSTQKEAILATGANNSFVLHGPPGSGKSQTITNMISHALANGKTVLFVVEKMAALSVVQKRLADIGLANFCLEVYSNKGQKKDILAQLETSFNAQHKTKGTNWSEKSEEIKKLKKELNSYVKDLQFIFDK</sequence>
<accession>A0A5R9F8F5</accession>
<name>A0A5R9F8F5_9BACL</name>
<evidence type="ECO:0000313" key="2">
    <source>
        <dbReference type="EMBL" id="TLS36794.1"/>
    </source>
</evidence>
<dbReference type="Pfam" id="PF13195">
    <property type="entry name" value="DUF4011"/>
    <property type="match status" value="1"/>
</dbReference>
<protein>
    <submittedName>
        <fullName evidence="2">DUF4011 domain-containing protein</fullName>
    </submittedName>
</protein>
<dbReference type="Pfam" id="PF13086">
    <property type="entry name" value="AAA_11"/>
    <property type="match status" value="1"/>
</dbReference>
<proteinExistence type="predicted"/>
<evidence type="ECO:0000259" key="1">
    <source>
        <dbReference type="Pfam" id="PF13086"/>
    </source>
</evidence>
<dbReference type="OrthoDB" id="9757917at2"/>
<dbReference type="InterPro" id="IPR041677">
    <property type="entry name" value="DNA2/NAM7_AAA_11"/>
</dbReference>
<dbReference type="InterPro" id="IPR025103">
    <property type="entry name" value="DUF4011"/>
</dbReference>
<organism evidence="2 3">
    <name type="scientific">Exobacillus caeni</name>
    <dbReference type="NCBI Taxonomy" id="2574798"/>
    <lineage>
        <taxon>Bacteria</taxon>
        <taxon>Bacillati</taxon>
        <taxon>Bacillota</taxon>
        <taxon>Bacilli</taxon>
        <taxon>Bacillales</taxon>
        <taxon>Guptibacillaceae</taxon>
        <taxon>Exobacillus</taxon>
    </lineage>
</organism>
<dbReference type="EMBL" id="SWLG01000008">
    <property type="protein sequence ID" value="TLS36794.1"/>
    <property type="molecule type" value="Genomic_DNA"/>
</dbReference>
<dbReference type="GO" id="GO:0004386">
    <property type="term" value="F:helicase activity"/>
    <property type="evidence" value="ECO:0007669"/>
    <property type="project" value="InterPro"/>
</dbReference>
<dbReference type="Proteomes" id="UP000308230">
    <property type="component" value="Unassembled WGS sequence"/>
</dbReference>
<keyword evidence="3" id="KW-1185">Reference proteome</keyword>
<evidence type="ECO:0000313" key="3">
    <source>
        <dbReference type="Proteomes" id="UP000308230"/>
    </source>
</evidence>
<feature type="domain" description="DNA2/NAM7 helicase helicase" evidence="1">
    <location>
        <begin position="660"/>
        <end position="779"/>
    </location>
</feature>
<dbReference type="AlphaFoldDB" id="A0A5R9F8F5"/>
<reference evidence="2 3" key="1">
    <citation type="submission" date="2019-04" db="EMBL/GenBank/DDBJ databases">
        <title>Bacillus caeni sp. nov., a bacterium isolated from mangrove sediment.</title>
        <authorList>
            <person name="Huang H."/>
            <person name="Mo K."/>
            <person name="Hu Y."/>
        </authorList>
    </citation>
    <scope>NUCLEOTIDE SEQUENCE [LARGE SCALE GENOMIC DNA]</scope>
    <source>
        <strain evidence="2 3">HB172195</strain>
    </source>
</reference>
<gene>
    <name evidence="2" type="ORF">FCL54_12615</name>
</gene>
<comment type="caution">
    <text evidence="2">The sequence shown here is derived from an EMBL/GenBank/DDBJ whole genome shotgun (WGS) entry which is preliminary data.</text>
</comment>
<dbReference type="Gene3D" id="3.40.50.300">
    <property type="entry name" value="P-loop containing nucleotide triphosphate hydrolases"/>
    <property type="match status" value="1"/>
</dbReference>